<dbReference type="Proteomes" id="UP000823615">
    <property type="component" value="Unassembled WGS sequence"/>
</dbReference>
<reference evidence="2" key="2">
    <citation type="journal article" date="2021" name="PeerJ">
        <title>Extensive microbial diversity within the chicken gut microbiome revealed by metagenomics and culture.</title>
        <authorList>
            <person name="Gilroy R."/>
            <person name="Ravi A."/>
            <person name="Getino M."/>
            <person name="Pursley I."/>
            <person name="Horton D.L."/>
            <person name="Alikhan N.F."/>
            <person name="Baker D."/>
            <person name="Gharbi K."/>
            <person name="Hall N."/>
            <person name="Watson M."/>
            <person name="Adriaenssens E.M."/>
            <person name="Foster-Nyarko E."/>
            <person name="Jarju S."/>
            <person name="Secka A."/>
            <person name="Antonio M."/>
            <person name="Oren A."/>
            <person name="Chaudhuri R.R."/>
            <person name="La Ragione R."/>
            <person name="Hildebrand F."/>
            <person name="Pallen M.J."/>
        </authorList>
    </citation>
    <scope>NUCLEOTIDE SEQUENCE</scope>
    <source>
        <strain evidence="2">7293</strain>
    </source>
</reference>
<comment type="caution">
    <text evidence="2">The sequence shown here is derived from an EMBL/GenBank/DDBJ whole genome shotgun (WGS) entry which is preliminary data.</text>
</comment>
<protein>
    <submittedName>
        <fullName evidence="2">Tetratricopeptide repeat protein</fullName>
    </submittedName>
</protein>
<dbReference type="PROSITE" id="PS50005">
    <property type="entry name" value="TPR"/>
    <property type="match status" value="1"/>
</dbReference>
<dbReference type="SUPFAM" id="SSF48452">
    <property type="entry name" value="TPR-like"/>
    <property type="match status" value="1"/>
</dbReference>
<evidence type="ECO:0000313" key="3">
    <source>
        <dbReference type="Proteomes" id="UP000823615"/>
    </source>
</evidence>
<evidence type="ECO:0000256" key="1">
    <source>
        <dbReference type="PROSITE-ProRule" id="PRU00339"/>
    </source>
</evidence>
<evidence type="ECO:0000313" key="2">
    <source>
        <dbReference type="EMBL" id="MBO8436334.1"/>
    </source>
</evidence>
<organism evidence="2 3">
    <name type="scientific">Candidatus Ornithospirochaeta stercoripullorum</name>
    <dbReference type="NCBI Taxonomy" id="2840899"/>
    <lineage>
        <taxon>Bacteria</taxon>
        <taxon>Pseudomonadati</taxon>
        <taxon>Spirochaetota</taxon>
        <taxon>Spirochaetia</taxon>
        <taxon>Spirochaetales</taxon>
        <taxon>Spirochaetaceae</taxon>
        <taxon>Spirochaetaceae incertae sedis</taxon>
        <taxon>Candidatus Ornithospirochaeta</taxon>
    </lineage>
</organism>
<gene>
    <name evidence="2" type="ORF">IAA97_05095</name>
</gene>
<proteinExistence type="predicted"/>
<reference evidence="2" key="1">
    <citation type="submission" date="2020-10" db="EMBL/GenBank/DDBJ databases">
        <authorList>
            <person name="Gilroy R."/>
        </authorList>
    </citation>
    <scope>NUCLEOTIDE SEQUENCE</scope>
    <source>
        <strain evidence="2">7293</strain>
    </source>
</reference>
<feature type="repeat" description="TPR" evidence="1">
    <location>
        <begin position="83"/>
        <end position="116"/>
    </location>
</feature>
<dbReference type="PANTHER" id="PTHR44749">
    <property type="entry name" value="SUPPRESSOR OF RPS4-RLD 1"/>
    <property type="match status" value="1"/>
</dbReference>
<dbReference type="Gene3D" id="1.25.40.10">
    <property type="entry name" value="Tetratricopeptide repeat domain"/>
    <property type="match status" value="1"/>
</dbReference>
<dbReference type="InterPro" id="IPR044650">
    <property type="entry name" value="SRFR1-like"/>
</dbReference>
<dbReference type="AlphaFoldDB" id="A0A9D9E3B5"/>
<keyword evidence="1" id="KW-0802">TPR repeat</keyword>
<dbReference type="EMBL" id="JADIMT010000062">
    <property type="protein sequence ID" value="MBO8436334.1"/>
    <property type="molecule type" value="Genomic_DNA"/>
</dbReference>
<dbReference type="PANTHER" id="PTHR44749:SF1">
    <property type="entry name" value="TETRATRICOPEPTIDE-LIKE HELICAL DOMAIN-CONTAINING PROTEIN"/>
    <property type="match status" value="1"/>
</dbReference>
<name>A0A9D9E3B5_9SPIO</name>
<dbReference type="InterPro" id="IPR011990">
    <property type="entry name" value="TPR-like_helical_dom_sf"/>
</dbReference>
<dbReference type="InterPro" id="IPR019734">
    <property type="entry name" value="TPR_rpt"/>
</dbReference>
<dbReference type="GO" id="GO:0045892">
    <property type="term" value="P:negative regulation of DNA-templated transcription"/>
    <property type="evidence" value="ECO:0007669"/>
    <property type="project" value="InterPro"/>
</dbReference>
<accession>A0A9D9E3B5</accession>
<dbReference type="Pfam" id="PF13432">
    <property type="entry name" value="TPR_16"/>
    <property type="match status" value="1"/>
</dbReference>
<sequence length="274" mass="31783">MHNANSVRRDTQVIFKTDIELSPEVKEIDAKIDALYGKWNYYDILPDVSDLLRRRSDLVAPQHLVRESIWSLSKAMIFDPSSGVNFSMRGRRYINAGEFEEAAADFAVAARLIPENWYVWYHLGLCNLIIGDYDNSEKAYKECARIPTTQSLSVALLNWRWILLMRQGRKEEASRLIKDVDKSWDMDGTDNYLRLLLLYKGELTPEEAMTIPNDPEPILSVTTQGFGVANYYRVNGDMENYRRTLDRTIEVGRDEAWMCFGWAAAEYERKRLSD</sequence>